<protein>
    <submittedName>
        <fullName evidence="2">Uncharacterized protein</fullName>
    </submittedName>
</protein>
<accession>A0A0E0L9P0</accession>
<dbReference type="EnsemblPlants" id="OPUNC06G08130.1">
    <property type="protein sequence ID" value="OPUNC06G08130.1"/>
    <property type="gene ID" value="OPUNC06G08130"/>
</dbReference>
<sequence>MGAAAAGNIYHAMLTPLSRTELVRTDGDVEEVEPRAGATATATMLMVDLVHKDRSRPGPLHSRSSNTPSSRSHRPTVQPRRRTTHHVPPRLPDAQITA</sequence>
<feature type="compositionally biased region" description="Basic residues" evidence="1">
    <location>
        <begin position="71"/>
        <end position="88"/>
    </location>
</feature>
<dbReference type="HOGENOM" id="CLU_2337267_0_0_1"/>
<reference evidence="2" key="2">
    <citation type="submission" date="2018-05" db="EMBL/GenBank/DDBJ databases">
        <title>OpunRS2 (Oryza punctata Reference Sequence Version 2).</title>
        <authorList>
            <person name="Zhang J."/>
            <person name="Kudrna D."/>
            <person name="Lee S."/>
            <person name="Talag J."/>
            <person name="Welchert J."/>
            <person name="Wing R.A."/>
        </authorList>
    </citation>
    <scope>NUCLEOTIDE SEQUENCE [LARGE SCALE GENOMIC DNA]</scope>
</reference>
<keyword evidence="3" id="KW-1185">Reference proteome</keyword>
<feature type="region of interest" description="Disordered" evidence="1">
    <location>
        <begin position="52"/>
        <end position="98"/>
    </location>
</feature>
<organism evidence="2">
    <name type="scientific">Oryza punctata</name>
    <name type="common">Red rice</name>
    <dbReference type="NCBI Taxonomy" id="4537"/>
    <lineage>
        <taxon>Eukaryota</taxon>
        <taxon>Viridiplantae</taxon>
        <taxon>Streptophyta</taxon>
        <taxon>Embryophyta</taxon>
        <taxon>Tracheophyta</taxon>
        <taxon>Spermatophyta</taxon>
        <taxon>Magnoliopsida</taxon>
        <taxon>Liliopsida</taxon>
        <taxon>Poales</taxon>
        <taxon>Poaceae</taxon>
        <taxon>BOP clade</taxon>
        <taxon>Oryzoideae</taxon>
        <taxon>Oryzeae</taxon>
        <taxon>Oryzinae</taxon>
        <taxon>Oryza</taxon>
    </lineage>
</organism>
<feature type="compositionally biased region" description="Low complexity" evidence="1">
    <location>
        <begin position="61"/>
        <end position="70"/>
    </location>
</feature>
<reference evidence="2" key="1">
    <citation type="submission" date="2015-04" db="UniProtKB">
        <authorList>
            <consortium name="EnsemblPlants"/>
        </authorList>
    </citation>
    <scope>IDENTIFICATION</scope>
</reference>
<proteinExistence type="predicted"/>
<evidence type="ECO:0000256" key="1">
    <source>
        <dbReference type="SAM" id="MobiDB-lite"/>
    </source>
</evidence>
<dbReference type="AlphaFoldDB" id="A0A0E0L9P0"/>
<evidence type="ECO:0000313" key="2">
    <source>
        <dbReference type="EnsemblPlants" id="OPUNC06G08130.1"/>
    </source>
</evidence>
<evidence type="ECO:0000313" key="3">
    <source>
        <dbReference type="Proteomes" id="UP000026962"/>
    </source>
</evidence>
<name>A0A0E0L9P0_ORYPU</name>
<dbReference type="Gramene" id="OPUNC06G08130.1">
    <property type="protein sequence ID" value="OPUNC06G08130.1"/>
    <property type="gene ID" value="OPUNC06G08130"/>
</dbReference>
<dbReference type="Proteomes" id="UP000026962">
    <property type="component" value="Chromosome 6"/>
</dbReference>